<dbReference type="GO" id="GO:0006508">
    <property type="term" value="P:proteolysis"/>
    <property type="evidence" value="ECO:0007669"/>
    <property type="project" value="UniProtKB-KW"/>
</dbReference>
<dbReference type="EC" id="3.4.21.-" evidence="9"/>
<evidence type="ECO:0000256" key="2">
    <source>
        <dbReference type="ARBA" id="ARBA00009045"/>
    </source>
</evidence>
<feature type="domain" description="Peptidase S54 rhomboid" evidence="8">
    <location>
        <begin position="38"/>
        <end position="95"/>
    </location>
</feature>
<feature type="transmembrane region" description="Helical" evidence="7">
    <location>
        <begin position="198"/>
        <end position="220"/>
    </location>
</feature>
<evidence type="ECO:0000256" key="3">
    <source>
        <dbReference type="ARBA" id="ARBA00022692"/>
    </source>
</evidence>
<protein>
    <submittedName>
        <fullName evidence="9">Rhomboid family intramembrane serine protease</fullName>
        <ecNumber evidence="9">3.4.21.-</ecNumber>
    </submittedName>
</protein>
<evidence type="ECO:0000256" key="5">
    <source>
        <dbReference type="ARBA" id="ARBA00022989"/>
    </source>
</evidence>
<evidence type="ECO:0000313" key="10">
    <source>
        <dbReference type="Proteomes" id="UP001241110"/>
    </source>
</evidence>
<comment type="caution">
    <text evidence="9">The sequence shown here is derived from an EMBL/GenBank/DDBJ whole genome shotgun (WGS) entry which is preliminary data.</text>
</comment>
<dbReference type="GO" id="GO:0016020">
    <property type="term" value="C:membrane"/>
    <property type="evidence" value="ECO:0007669"/>
    <property type="project" value="UniProtKB-SubCell"/>
</dbReference>
<feature type="transmembrane region" description="Helical" evidence="7">
    <location>
        <begin position="76"/>
        <end position="94"/>
    </location>
</feature>
<feature type="domain" description="Peptidase S54 rhomboid" evidence="8">
    <location>
        <begin position="172"/>
        <end position="247"/>
    </location>
</feature>
<reference evidence="9" key="1">
    <citation type="submission" date="2023-05" db="EMBL/GenBank/DDBJ databases">
        <authorList>
            <person name="Zhang X."/>
        </authorList>
    </citation>
    <scope>NUCLEOTIDE SEQUENCE</scope>
    <source>
        <strain evidence="9">YF14B1</strain>
    </source>
</reference>
<gene>
    <name evidence="9" type="ORF">QNI16_12655</name>
</gene>
<evidence type="ECO:0000256" key="6">
    <source>
        <dbReference type="ARBA" id="ARBA00023136"/>
    </source>
</evidence>
<dbReference type="EMBL" id="JASJOS010000005">
    <property type="protein sequence ID" value="MDJ1481340.1"/>
    <property type="molecule type" value="Genomic_DNA"/>
</dbReference>
<evidence type="ECO:0000313" key="9">
    <source>
        <dbReference type="EMBL" id="MDJ1481340.1"/>
    </source>
</evidence>
<comment type="subcellular location">
    <subcellularLocation>
        <location evidence="1">Membrane</location>
        <topology evidence="1">Multi-pass membrane protein</topology>
    </subcellularLocation>
</comment>
<feature type="transmembrane region" description="Helical" evidence="7">
    <location>
        <begin position="171"/>
        <end position="191"/>
    </location>
</feature>
<feature type="transmembrane region" description="Helical" evidence="7">
    <location>
        <begin position="232"/>
        <end position="251"/>
    </location>
</feature>
<dbReference type="GO" id="GO:0004252">
    <property type="term" value="F:serine-type endopeptidase activity"/>
    <property type="evidence" value="ECO:0007669"/>
    <property type="project" value="InterPro"/>
</dbReference>
<organism evidence="9 10">
    <name type="scientific">Xanthocytophaga flava</name>
    <dbReference type="NCBI Taxonomy" id="3048013"/>
    <lineage>
        <taxon>Bacteria</taxon>
        <taxon>Pseudomonadati</taxon>
        <taxon>Bacteroidota</taxon>
        <taxon>Cytophagia</taxon>
        <taxon>Cytophagales</taxon>
        <taxon>Rhodocytophagaceae</taxon>
        <taxon>Xanthocytophaga</taxon>
    </lineage>
</organism>
<proteinExistence type="inferred from homology"/>
<dbReference type="SUPFAM" id="SSF144091">
    <property type="entry name" value="Rhomboid-like"/>
    <property type="match status" value="1"/>
</dbReference>
<dbReference type="PANTHER" id="PTHR43731">
    <property type="entry name" value="RHOMBOID PROTEASE"/>
    <property type="match status" value="1"/>
</dbReference>
<keyword evidence="5 7" id="KW-1133">Transmembrane helix</keyword>
<dbReference type="Gene3D" id="1.20.1540.10">
    <property type="entry name" value="Rhomboid-like"/>
    <property type="match status" value="1"/>
</dbReference>
<sequence>MVRNLLLITIVIFFLQGLFDLIPKFALYPFLSNYFIPFQLVTYIFLHGGLGHIFSNMFGLVMFGPMLERVWGPSRFLIFYLITGIGAGLIHNGINYYEVVKMEKAANVYLMEPTASNLSTFTSENEHLLSQRFTMEFLDKFDKDPNNPDYIQLGKKFVRDQIDEYLNNPNLGTVGASGALFGIMAAFALLFPNTELLFLFLPIPIKAKYFVLLYGIYEYYSGIHRTEGDNVAHFAHLGGMLFGFILVKLWGTDRQRFY</sequence>
<comment type="similarity">
    <text evidence="2">Belongs to the peptidase S54 family.</text>
</comment>
<dbReference type="AlphaFoldDB" id="A0AAE3QPV7"/>
<evidence type="ECO:0000256" key="1">
    <source>
        <dbReference type="ARBA" id="ARBA00004141"/>
    </source>
</evidence>
<feature type="transmembrane region" description="Helical" evidence="7">
    <location>
        <begin position="43"/>
        <end position="64"/>
    </location>
</feature>
<dbReference type="RefSeq" id="WP_313978969.1">
    <property type="nucleotide sequence ID" value="NZ_JASJOS010000005.1"/>
</dbReference>
<dbReference type="Proteomes" id="UP001241110">
    <property type="component" value="Unassembled WGS sequence"/>
</dbReference>
<dbReference type="PANTHER" id="PTHR43731:SF14">
    <property type="entry name" value="PRESENILIN-ASSOCIATED RHOMBOID-LIKE PROTEIN, MITOCHONDRIAL"/>
    <property type="match status" value="1"/>
</dbReference>
<dbReference type="InterPro" id="IPR022764">
    <property type="entry name" value="Peptidase_S54_rhomboid_dom"/>
</dbReference>
<keyword evidence="3 7" id="KW-0812">Transmembrane</keyword>
<dbReference type="InterPro" id="IPR050925">
    <property type="entry name" value="Rhomboid_protease_S54"/>
</dbReference>
<keyword evidence="6 7" id="KW-0472">Membrane</keyword>
<keyword evidence="9" id="KW-0645">Protease</keyword>
<evidence type="ECO:0000259" key="8">
    <source>
        <dbReference type="Pfam" id="PF01694"/>
    </source>
</evidence>
<dbReference type="InterPro" id="IPR035952">
    <property type="entry name" value="Rhomboid-like_sf"/>
</dbReference>
<evidence type="ECO:0000256" key="7">
    <source>
        <dbReference type="SAM" id="Phobius"/>
    </source>
</evidence>
<dbReference type="Pfam" id="PF01694">
    <property type="entry name" value="Rhomboid"/>
    <property type="match status" value="2"/>
</dbReference>
<accession>A0AAE3QPV7</accession>
<keyword evidence="4 9" id="KW-0378">Hydrolase</keyword>
<evidence type="ECO:0000256" key="4">
    <source>
        <dbReference type="ARBA" id="ARBA00022801"/>
    </source>
</evidence>
<name>A0AAE3QPV7_9BACT</name>